<dbReference type="InterPro" id="IPR045618">
    <property type="entry name" value="DUF6444"/>
</dbReference>
<organism evidence="4 5">
    <name type="scientific">Pelagibaculum spongiae</name>
    <dbReference type="NCBI Taxonomy" id="2080658"/>
    <lineage>
        <taxon>Bacteria</taxon>
        <taxon>Pseudomonadati</taxon>
        <taxon>Pseudomonadota</taxon>
        <taxon>Gammaproteobacteria</taxon>
        <taxon>Oceanospirillales</taxon>
        <taxon>Pelagibaculum</taxon>
    </lineage>
</organism>
<feature type="compositionally biased region" description="Polar residues" evidence="1">
    <location>
        <begin position="41"/>
        <end position="52"/>
    </location>
</feature>
<protein>
    <submittedName>
        <fullName evidence="4">IS66 family transposase</fullName>
    </submittedName>
</protein>
<dbReference type="EMBL" id="QDDL01000006">
    <property type="protein sequence ID" value="PVZ67778.1"/>
    <property type="molecule type" value="Genomic_DNA"/>
</dbReference>
<feature type="region of interest" description="Disordered" evidence="1">
    <location>
        <begin position="351"/>
        <end position="372"/>
    </location>
</feature>
<comment type="caution">
    <text evidence="4">The sequence shown here is derived from an EMBL/GenBank/DDBJ whole genome shotgun (WGS) entry which is preliminary data.</text>
</comment>
<sequence>MRLTSHRLALKQDQLISASTRAVFQIMLLVVELMANKLGLNSRNSSIPPSQDINRKKPATSKRTVTGKKPGGQPGHIGSTLEPVDHPDEVVTLPLDKRSLPKGECWESVGYEARQVIELHIQRKVVEYQAQIMRNQRGQQRTATFPADAKRPIQYGHSVIAHAVYLSMYQLIPYERLQNQFQDMFGIDLSMGTLVNFNQQLAQRLHRVFKPLAIEQIALADVACADETGVNINASRHWVHGISSTHWALLTPHKQRGVQAMKDIGVLPRFKGVLVHDHWSAYLQFECQHQYCNAHYLRELIRAHEQDDCRWAKLMHALLLKINQAVTDAGGELSESAIKGYRKRYRSLITRGEKESPVSPSEAGKRGRPKQSKARNLLDRLRIYEDDTLRFMTDAKVPFTNNQGEREIRMLKVQQKISGCFRSAGNAENYCLFRSYLSSCLKHGVSASEGINLLARNEWPEFIKQHLR</sequence>
<proteinExistence type="predicted"/>
<accession>A0A2V1GRR2</accession>
<feature type="domain" description="DUF6444" evidence="3">
    <location>
        <begin position="35"/>
        <end position="79"/>
    </location>
</feature>
<dbReference type="PANTHER" id="PTHR33678">
    <property type="entry name" value="BLL1576 PROTEIN"/>
    <property type="match status" value="1"/>
</dbReference>
<evidence type="ECO:0000313" key="5">
    <source>
        <dbReference type="Proteomes" id="UP000244906"/>
    </source>
</evidence>
<dbReference type="Pfam" id="PF20042">
    <property type="entry name" value="DUF6444"/>
    <property type="match status" value="1"/>
</dbReference>
<feature type="region of interest" description="Disordered" evidence="1">
    <location>
        <begin position="41"/>
        <end position="84"/>
    </location>
</feature>
<dbReference type="Proteomes" id="UP000244906">
    <property type="component" value="Unassembled WGS sequence"/>
</dbReference>
<dbReference type="PANTHER" id="PTHR33678:SF1">
    <property type="entry name" value="BLL1576 PROTEIN"/>
    <property type="match status" value="1"/>
</dbReference>
<dbReference type="NCBIfam" id="NF033517">
    <property type="entry name" value="transpos_IS66"/>
    <property type="match status" value="1"/>
</dbReference>
<evidence type="ECO:0000259" key="3">
    <source>
        <dbReference type="Pfam" id="PF20042"/>
    </source>
</evidence>
<reference evidence="4 5" key="1">
    <citation type="submission" date="2018-04" db="EMBL/GenBank/DDBJ databases">
        <title>Thalassorhabdus spongiae gen. nov., sp. nov., isolated from a marine sponge in South-West Iceland.</title>
        <authorList>
            <person name="Knobloch S."/>
            <person name="Daussin A."/>
            <person name="Johannsson R."/>
            <person name="Marteinsson V.T."/>
        </authorList>
    </citation>
    <scope>NUCLEOTIDE SEQUENCE [LARGE SCALE GENOMIC DNA]</scope>
    <source>
        <strain evidence="4 5">Hp12</strain>
    </source>
</reference>
<evidence type="ECO:0000256" key="1">
    <source>
        <dbReference type="SAM" id="MobiDB-lite"/>
    </source>
</evidence>
<name>A0A2V1GRR2_9GAMM</name>
<dbReference type="OrthoDB" id="6133698at2"/>
<evidence type="ECO:0000259" key="2">
    <source>
        <dbReference type="Pfam" id="PF03050"/>
    </source>
</evidence>
<gene>
    <name evidence="4" type="ORF">DC094_15205</name>
</gene>
<feature type="domain" description="Transposase IS66 central" evidence="2">
    <location>
        <begin position="154"/>
        <end position="428"/>
    </location>
</feature>
<dbReference type="AlphaFoldDB" id="A0A2V1GRR2"/>
<keyword evidence="5" id="KW-1185">Reference proteome</keyword>
<dbReference type="InterPro" id="IPR004291">
    <property type="entry name" value="Transposase_IS66_central"/>
</dbReference>
<dbReference type="Pfam" id="PF03050">
    <property type="entry name" value="DDE_Tnp_IS66"/>
    <property type="match status" value="1"/>
</dbReference>
<dbReference type="InterPro" id="IPR052344">
    <property type="entry name" value="Transposase-related"/>
</dbReference>
<evidence type="ECO:0000313" key="4">
    <source>
        <dbReference type="EMBL" id="PVZ67778.1"/>
    </source>
</evidence>